<dbReference type="Proteomes" id="UP001516472">
    <property type="component" value="Unassembled WGS sequence"/>
</dbReference>
<feature type="compositionally biased region" description="Low complexity" evidence="1">
    <location>
        <begin position="43"/>
        <end position="69"/>
    </location>
</feature>
<feature type="signal peptide" evidence="2">
    <location>
        <begin position="1"/>
        <end position="27"/>
    </location>
</feature>
<name>A0ABR9PVK9_9BACT</name>
<accession>A0ABR9PVK9</accession>
<feature type="compositionally biased region" description="Pro residues" evidence="1">
    <location>
        <begin position="32"/>
        <end position="42"/>
    </location>
</feature>
<evidence type="ECO:0000256" key="1">
    <source>
        <dbReference type="SAM" id="MobiDB-lite"/>
    </source>
</evidence>
<protein>
    <submittedName>
        <fullName evidence="3">Zinc-regulated TonB-dependent outer membrane receptor</fullName>
    </submittedName>
</protein>
<keyword evidence="4" id="KW-1185">Reference proteome</keyword>
<feature type="chain" id="PRO_5046736929" evidence="2">
    <location>
        <begin position="28"/>
        <end position="469"/>
    </location>
</feature>
<reference evidence="3 4" key="1">
    <citation type="submission" date="2020-02" db="EMBL/GenBank/DDBJ databases">
        <authorList>
            <person name="Babadi Z.K."/>
            <person name="Risdian C."/>
            <person name="Ebrahimipour G.H."/>
            <person name="Wink J."/>
        </authorList>
    </citation>
    <scope>NUCLEOTIDE SEQUENCE [LARGE SCALE GENOMIC DNA]</scope>
    <source>
        <strain evidence="3 4">ZKHCc1 1396</strain>
    </source>
</reference>
<keyword evidence="2" id="KW-0732">Signal</keyword>
<dbReference type="EMBL" id="JAAIYO010000010">
    <property type="protein sequence ID" value="MBE4751967.1"/>
    <property type="molecule type" value="Genomic_DNA"/>
</dbReference>
<sequence>MSFHPRRHPRALAVMLAVQLSASTAWAQSSPGPTPSPSPAAPAPADAQPQAPADAQPQAPADAQSDVPALSPEEMAEIEKALGADASTRARPSGDTSPASPTATNDSGVTPLRLPAAITGGTSFLNLSFILDMAVAAFSSKEPLQGGAHDPTQNGFNLQQLELSIGSVVDPYFRFDSNIVFSQFGVEIEEAYATTLDLPANLQVRAGQFLTRFGRINATHPHAWDFVDQPFVMSRVFGGEGNRGLGMEGSWLAPLPWYVEVIGSVTDAKGEATARSFFGASNERVLSPLDLQLTGAVKQFFPLSDDLSLLWGLSTATGPNPTGYRNHTSIYGTDVYLKFRPITEASAQQLVLQAEVLYRRRQAPGDLLSDWGGYAQTVWRFSNRWATGVRYEFGTAAKTQEGRVANDPLDPEWIADRQRITASLTFWPTEFSRLRLQAATDRVGWRATPDYSAFVALEVVTGAHGAHAF</sequence>
<feature type="compositionally biased region" description="Polar residues" evidence="1">
    <location>
        <begin position="94"/>
        <end position="108"/>
    </location>
</feature>
<comment type="caution">
    <text evidence="3">The sequence shown here is derived from an EMBL/GenBank/DDBJ whole genome shotgun (WGS) entry which is preliminary data.</text>
</comment>
<evidence type="ECO:0000256" key="2">
    <source>
        <dbReference type="SAM" id="SignalP"/>
    </source>
</evidence>
<feature type="region of interest" description="Disordered" evidence="1">
    <location>
        <begin position="84"/>
        <end position="110"/>
    </location>
</feature>
<evidence type="ECO:0000313" key="3">
    <source>
        <dbReference type="EMBL" id="MBE4751967.1"/>
    </source>
</evidence>
<dbReference type="RefSeq" id="WP_193429164.1">
    <property type="nucleotide sequence ID" value="NZ_CBCSIP010000027.1"/>
</dbReference>
<dbReference type="Gene3D" id="2.40.160.10">
    <property type="entry name" value="Porin"/>
    <property type="match status" value="1"/>
</dbReference>
<proteinExistence type="predicted"/>
<evidence type="ECO:0000313" key="4">
    <source>
        <dbReference type="Proteomes" id="UP001516472"/>
    </source>
</evidence>
<keyword evidence="3" id="KW-0675">Receptor</keyword>
<dbReference type="InterPro" id="IPR023614">
    <property type="entry name" value="Porin_dom_sf"/>
</dbReference>
<dbReference type="SUPFAM" id="SSF56935">
    <property type="entry name" value="Porins"/>
    <property type="match status" value="1"/>
</dbReference>
<gene>
    <name evidence="3" type="ORF">G4177_27750</name>
</gene>
<feature type="region of interest" description="Disordered" evidence="1">
    <location>
        <begin position="26"/>
        <end position="69"/>
    </location>
</feature>
<organism evidence="3 4">
    <name type="scientific">Corallococcus soli</name>
    <dbReference type="NCBI Taxonomy" id="2710757"/>
    <lineage>
        <taxon>Bacteria</taxon>
        <taxon>Pseudomonadati</taxon>
        <taxon>Myxococcota</taxon>
        <taxon>Myxococcia</taxon>
        <taxon>Myxococcales</taxon>
        <taxon>Cystobacterineae</taxon>
        <taxon>Myxococcaceae</taxon>
        <taxon>Corallococcus</taxon>
    </lineage>
</organism>